<feature type="region of interest" description="Disordered" evidence="4">
    <location>
        <begin position="290"/>
        <end position="310"/>
    </location>
</feature>
<proteinExistence type="inferred from homology"/>
<dbReference type="Pfam" id="PF00120">
    <property type="entry name" value="Gln-synt_C"/>
    <property type="match status" value="1"/>
</dbReference>
<name>A0A4C2EN03_9EURY</name>
<evidence type="ECO:0000256" key="4">
    <source>
        <dbReference type="SAM" id="MobiDB-lite"/>
    </source>
</evidence>
<dbReference type="AlphaFoldDB" id="A0A4C2EN03"/>
<comment type="caution">
    <text evidence="6">The sequence shown here is derived from an EMBL/GenBank/DDBJ whole genome shotgun (WGS) entry which is preliminary data.</text>
</comment>
<gene>
    <name evidence="6" type="ORF">Harman_38260</name>
</gene>
<evidence type="ECO:0000256" key="3">
    <source>
        <dbReference type="RuleBase" id="RU000384"/>
    </source>
</evidence>
<dbReference type="PANTHER" id="PTHR43785">
    <property type="entry name" value="GAMMA-GLUTAMYLPUTRESCINE SYNTHETASE"/>
    <property type="match status" value="1"/>
</dbReference>
<evidence type="ECO:0000313" key="6">
    <source>
        <dbReference type="EMBL" id="GCF15891.1"/>
    </source>
</evidence>
<dbReference type="SMART" id="SM01230">
    <property type="entry name" value="Gln-synt_C"/>
    <property type="match status" value="1"/>
</dbReference>
<comment type="similarity">
    <text evidence="2 3">Belongs to the glutamine synthetase family.</text>
</comment>
<keyword evidence="1" id="KW-0436">Ligase</keyword>
<evidence type="ECO:0000256" key="2">
    <source>
        <dbReference type="PROSITE-ProRule" id="PRU01331"/>
    </source>
</evidence>
<feature type="domain" description="GS catalytic" evidence="5">
    <location>
        <begin position="36"/>
        <end position="372"/>
    </location>
</feature>
<dbReference type="PROSITE" id="PS51987">
    <property type="entry name" value="GS_CATALYTIC"/>
    <property type="match status" value="1"/>
</dbReference>
<dbReference type="PANTHER" id="PTHR43785:SF12">
    <property type="entry name" value="TYPE-1 GLUTAMINE SYNTHETASE 2"/>
    <property type="match status" value="1"/>
</dbReference>
<evidence type="ECO:0000313" key="7">
    <source>
        <dbReference type="Proteomes" id="UP000304382"/>
    </source>
</evidence>
<dbReference type="SUPFAM" id="SSF55931">
    <property type="entry name" value="Glutamine synthetase/guanido kinase"/>
    <property type="match status" value="1"/>
</dbReference>
<evidence type="ECO:0000259" key="5">
    <source>
        <dbReference type="PROSITE" id="PS51987"/>
    </source>
</evidence>
<evidence type="ECO:0000256" key="1">
    <source>
        <dbReference type="ARBA" id="ARBA00022598"/>
    </source>
</evidence>
<protein>
    <submittedName>
        <fullName evidence="6">Glutamine synthetase</fullName>
    </submittedName>
</protein>
<dbReference type="GO" id="GO:0004356">
    <property type="term" value="F:glutamine synthetase activity"/>
    <property type="evidence" value="ECO:0007669"/>
    <property type="project" value="InterPro"/>
</dbReference>
<dbReference type="Proteomes" id="UP000304382">
    <property type="component" value="Unassembled WGS sequence"/>
</dbReference>
<dbReference type="InterPro" id="IPR014746">
    <property type="entry name" value="Gln_synth/guanido_kin_cat_dom"/>
</dbReference>
<reference evidence="6 7" key="1">
    <citation type="submission" date="2019-02" db="EMBL/GenBank/DDBJ databases">
        <title>Haloarcula mannanilyticum sp. nov., a mannan degrading haloarchaeon isolated from commercial salt.</title>
        <authorList>
            <person name="Enomoto S."/>
            <person name="Shimane Y."/>
            <person name="Kamekura M."/>
            <person name="Ito T."/>
            <person name="Moriya O."/>
            <person name="Ihara K."/>
            <person name="Takahashi-Ando N."/>
            <person name="Fukushima Y."/>
            <person name="Yoshida Y."/>
            <person name="Usama R."/>
            <person name="Takai K."/>
            <person name="Minegishi H."/>
        </authorList>
    </citation>
    <scope>NUCLEOTIDE SEQUENCE [LARGE SCALE GENOMIC DNA]</scope>
    <source>
        <strain evidence="6 7">MD130-1</strain>
    </source>
</reference>
<sequence>MIPQPRTFRILPYEAETAAMACSIETLNGNPWTADPRSALLAYLSDLDDRGYEAVTAFESEFHLMTETEDGFKPHDDRGVYTTNSARDASHVIHDIISALEAQSIPVKKYYPEHGAGKHEVVTGHATGIDAVDDHVFHTETVQAIADAHGLLATFLPKPVPGATNGLHLHLSLWDDGNAFHDESVDGPYPLSRTAKQFIGGILAHADALTALTAPAVNSYARLAPRQESCAYACWGHDNREAMVRVPSSSSSDESGTTRLEFRAADAAANPYLALLGLLAAGVDGIEQGIDPGDPVQTGPDALSDDQRHRRGVERLPTTLGEAVRALEADNTLRAALGEELASSYLESRRSAWEAFTESAGEWNRDILRRLL</sequence>
<organism evidence="6 7">
    <name type="scientific">Haloarcula mannanilytica</name>
    <dbReference type="NCBI Taxonomy" id="2509225"/>
    <lineage>
        <taxon>Archaea</taxon>
        <taxon>Methanobacteriati</taxon>
        <taxon>Methanobacteriota</taxon>
        <taxon>Stenosarchaea group</taxon>
        <taxon>Halobacteria</taxon>
        <taxon>Halobacteriales</taxon>
        <taxon>Haloarculaceae</taxon>
        <taxon>Haloarcula</taxon>
    </lineage>
</organism>
<accession>A0A4C2EN03</accession>
<dbReference type="InterPro" id="IPR008146">
    <property type="entry name" value="Gln_synth_cat_dom"/>
</dbReference>
<keyword evidence="7" id="KW-1185">Reference proteome</keyword>
<dbReference type="EMBL" id="BIXZ01000012">
    <property type="protein sequence ID" value="GCF15891.1"/>
    <property type="molecule type" value="Genomic_DNA"/>
</dbReference>
<dbReference type="Gene3D" id="3.30.590.10">
    <property type="entry name" value="Glutamine synthetase/guanido kinase, catalytic domain"/>
    <property type="match status" value="1"/>
</dbReference>